<protein>
    <recommendedName>
        <fullName evidence="1">RNase NYN domain-containing protein</fullName>
    </recommendedName>
</protein>
<gene>
    <name evidence="2" type="ORF">S12H4_59451</name>
</gene>
<feature type="domain" description="RNase NYN" evidence="1">
    <location>
        <begin position="55"/>
        <end position="159"/>
    </location>
</feature>
<dbReference type="EMBL" id="BARW01038854">
    <property type="protein sequence ID" value="GAJ16666.1"/>
    <property type="molecule type" value="Genomic_DNA"/>
</dbReference>
<accession>X1VLH2</accession>
<evidence type="ECO:0000313" key="2">
    <source>
        <dbReference type="EMBL" id="GAJ16666.1"/>
    </source>
</evidence>
<proteinExistence type="predicted"/>
<feature type="non-terminal residue" evidence="2">
    <location>
        <position position="1"/>
    </location>
</feature>
<organism evidence="2">
    <name type="scientific">marine sediment metagenome</name>
    <dbReference type="NCBI Taxonomy" id="412755"/>
    <lineage>
        <taxon>unclassified sequences</taxon>
        <taxon>metagenomes</taxon>
        <taxon>ecological metagenomes</taxon>
    </lineage>
</organism>
<dbReference type="AlphaFoldDB" id="X1VLH2"/>
<feature type="non-terminal residue" evidence="2">
    <location>
        <position position="160"/>
    </location>
</feature>
<sequence>QSFQNDVSTKGYYQEIHYPKENLKELKVNFGTIQSIDKSLGDEDFLEEELVFSFILDGSNIARNNRNTKNASIRDVVKCKKKLQKMGVPEKNILIIFGAGLRHYIPPRDKELYEALLQERTNSQAPAGRDDDWFIIQYAYEHNSYIITNDRYLEYREKSP</sequence>
<evidence type="ECO:0000259" key="1">
    <source>
        <dbReference type="Pfam" id="PF11977"/>
    </source>
</evidence>
<name>X1VLH2_9ZZZZ</name>
<dbReference type="Pfam" id="PF11977">
    <property type="entry name" value="RNase_Zc3h12a"/>
    <property type="match status" value="1"/>
</dbReference>
<dbReference type="InterPro" id="IPR021869">
    <property type="entry name" value="RNase_Zc3h12_NYN"/>
</dbReference>
<reference evidence="2" key="1">
    <citation type="journal article" date="2014" name="Front. Microbiol.">
        <title>High frequency of phylogenetically diverse reductive dehalogenase-homologous genes in deep subseafloor sedimentary metagenomes.</title>
        <authorList>
            <person name="Kawai M."/>
            <person name="Futagami T."/>
            <person name="Toyoda A."/>
            <person name="Takaki Y."/>
            <person name="Nishi S."/>
            <person name="Hori S."/>
            <person name="Arai W."/>
            <person name="Tsubouchi T."/>
            <person name="Morono Y."/>
            <person name="Uchiyama I."/>
            <person name="Ito T."/>
            <person name="Fujiyama A."/>
            <person name="Inagaki F."/>
            <person name="Takami H."/>
        </authorList>
    </citation>
    <scope>NUCLEOTIDE SEQUENCE</scope>
    <source>
        <strain evidence="2">Expedition CK06-06</strain>
    </source>
</reference>
<comment type="caution">
    <text evidence="2">The sequence shown here is derived from an EMBL/GenBank/DDBJ whole genome shotgun (WGS) entry which is preliminary data.</text>
</comment>
<dbReference type="Gene3D" id="3.40.50.11980">
    <property type="match status" value="1"/>
</dbReference>